<comment type="subcellular location">
    <subcellularLocation>
        <location evidence="1">Cell envelope</location>
    </subcellularLocation>
</comment>
<evidence type="ECO:0000313" key="8">
    <source>
        <dbReference type="Proteomes" id="UP001589855"/>
    </source>
</evidence>
<keyword evidence="8" id="KW-1185">Reference proteome</keyword>
<sequence>MFKVRRVLGLLALLIGGTVLSGCQATTKQSSKKLSVVTTTNFYGEMARAVGGKHVQVTSIINKPTVDPHDYEPTPQVAKQVAGADLAIANGLGYDGWMNKLVKSAGTTKLMRVGEDVLHRKAGVNEHLWYDVQTMPAAAKYLANQLGKIDPDRRAVYQKNAATYIDSLKPINKQVNQLKRQVAKLDNRNVFVSEPVFDLALKTIGLKVTNANFENAVEKGSDPSPKVVHQMQTALKRRQVTLFVNNRQVSSSTVTNMVKLAKQNDVAVLGVTETMPANVTYQEWMLKQYRQLSQLLK</sequence>
<dbReference type="Gene3D" id="3.40.50.1980">
    <property type="entry name" value="Nitrogenase molybdenum iron protein domain"/>
    <property type="match status" value="2"/>
</dbReference>
<evidence type="ECO:0000256" key="4">
    <source>
        <dbReference type="ARBA" id="ARBA00022729"/>
    </source>
</evidence>
<evidence type="ECO:0000256" key="3">
    <source>
        <dbReference type="ARBA" id="ARBA00022723"/>
    </source>
</evidence>
<protein>
    <submittedName>
        <fullName evidence="7">Metal ABC transporter solute-binding protein</fullName>
    </submittedName>
</protein>
<feature type="chain" id="PRO_5046358659" evidence="6">
    <location>
        <begin position="22"/>
        <end position="297"/>
    </location>
</feature>
<comment type="caution">
    <text evidence="7">The sequence shown here is derived from an EMBL/GenBank/DDBJ whole genome shotgun (WGS) entry which is preliminary data.</text>
</comment>
<dbReference type="PRINTS" id="PR00690">
    <property type="entry name" value="ADHESNFAMILY"/>
</dbReference>
<dbReference type="InterPro" id="IPR050492">
    <property type="entry name" value="Bact_metal-bind_prot9"/>
</dbReference>
<evidence type="ECO:0000256" key="2">
    <source>
        <dbReference type="ARBA" id="ARBA00022448"/>
    </source>
</evidence>
<dbReference type="CDD" id="cd01020">
    <property type="entry name" value="TroA_b"/>
    <property type="match status" value="1"/>
</dbReference>
<evidence type="ECO:0000256" key="1">
    <source>
        <dbReference type="ARBA" id="ARBA00004196"/>
    </source>
</evidence>
<reference evidence="7 8" key="1">
    <citation type="submission" date="2024-09" db="EMBL/GenBank/DDBJ databases">
        <authorList>
            <person name="Sun Q."/>
            <person name="Mori K."/>
        </authorList>
    </citation>
    <scope>NUCLEOTIDE SEQUENCE [LARGE SCALE GENOMIC DNA]</scope>
    <source>
        <strain evidence="7 8">TBRC 4575</strain>
    </source>
</reference>
<feature type="signal peptide" evidence="6">
    <location>
        <begin position="1"/>
        <end position="21"/>
    </location>
</feature>
<dbReference type="Proteomes" id="UP001589855">
    <property type="component" value="Unassembled WGS sequence"/>
</dbReference>
<comment type="similarity">
    <text evidence="5">Belongs to the bacterial solute-binding protein 9 family.</text>
</comment>
<organism evidence="7 8">
    <name type="scientific">Lactiplantibacillus plajomi</name>
    <dbReference type="NCBI Taxonomy" id="1457217"/>
    <lineage>
        <taxon>Bacteria</taxon>
        <taxon>Bacillati</taxon>
        <taxon>Bacillota</taxon>
        <taxon>Bacilli</taxon>
        <taxon>Lactobacillales</taxon>
        <taxon>Lactobacillaceae</taxon>
        <taxon>Lactiplantibacillus</taxon>
    </lineage>
</organism>
<dbReference type="RefSeq" id="WP_137645207.1">
    <property type="nucleotide sequence ID" value="NZ_BAABRM010000014.1"/>
</dbReference>
<evidence type="ECO:0000256" key="6">
    <source>
        <dbReference type="SAM" id="SignalP"/>
    </source>
</evidence>
<keyword evidence="3" id="KW-0479">Metal-binding</keyword>
<keyword evidence="4 6" id="KW-0732">Signal</keyword>
<evidence type="ECO:0000313" key="7">
    <source>
        <dbReference type="EMBL" id="MFC0424210.1"/>
    </source>
</evidence>
<keyword evidence="2 5" id="KW-0813">Transport</keyword>
<dbReference type="Pfam" id="PF01297">
    <property type="entry name" value="ZnuA"/>
    <property type="match status" value="1"/>
</dbReference>
<dbReference type="PANTHER" id="PTHR42953">
    <property type="entry name" value="HIGH-AFFINITY ZINC UPTAKE SYSTEM PROTEIN ZNUA-RELATED"/>
    <property type="match status" value="1"/>
</dbReference>
<dbReference type="InterPro" id="IPR006127">
    <property type="entry name" value="ZnuA-like"/>
</dbReference>
<gene>
    <name evidence="7" type="ORF">ACFFGS_08780</name>
</gene>
<dbReference type="EMBL" id="JBHLUK010000068">
    <property type="protein sequence ID" value="MFC0424210.1"/>
    <property type="molecule type" value="Genomic_DNA"/>
</dbReference>
<accession>A0ABV6K420</accession>
<dbReference type="SUPFAM" id="SSF53807">
    <property type="entry name" value="Helical backbone' metal receptor"/>
    <property type="match status" value="1"/>
</dbReference>
<name>A0ABV6K420_9LACO</name>
<dbReference type="InterPro" id="IPR006128">
    <property type="entry name" value="Lipoprotein_PsaA-like"/>
</dbReference>
<dbReference type="PANTHER" id="PTHR42953:SF1">
    <property type="entry name" value="METAL-BINDING PROTEIN HI_0362-RELATED"/>
    <property type="match status" value="1"/>
</dbReference>
<evidence type="ECO:0000256" key="5">
    <source>
        <dbReference type="RuleBase" id="RU003512"/>
    </source>
</evidence>
<dbReference type="PROSITE" id="PS51257">
    <property type="entry name" value="PROKAR_LIPOPROTEIN"/>
    <property type="match status" value="1"/>
</dbReference>
<proteinExistence type="inferred from homology"/>